<dbReference type="AlphaFoldDB" id="A0A8E6B4V4"/>
<gene>
    <name evidence="4" type="ORF">KIH39_21875</name>
</gene>
<protein>
    <recommendedName>
        <fullName evidence="3">Hydrazine synthase alpha subunit middle domain-containing protein</fullName>
    </recommendedName>
</protein>
<reference evidence="4" key="1">
    <citation type="submission" date="2021-05" db="EMBL/GenBank/DDBJ databases">
        <title>Complete genome sequence of the cellulolytic planctomycete Telmatocola sphagniphila SP2T and characterization of the first cellulase from planctomycetes.</title>
        <authorList>
            <person name="Rakitin A.L."/>
            <person name="Beletsky A.V."/>
            <person name="Naumoff D.G."/>
            <person name="Kulichevskaya I.S."/>
            <person name="Mardanov A.V."/>
            <person name="Ravin N.V."/>
            <person name="Dedysh S.N."/>
        </authorList>
    </citation>
    <scope>NUCLEOTIDE SEQUENCE</scope>
    <source>
        <strain evidence="4">SP2T</strain>
    </source>
</reference>
<feature type="compositionally biased region" description="Polar residues" evidence="1">
    <location>
        <begin position="850"/>
        <end position="860"/>
    </location>
</feature>
<dbReference type="SUPFAM" id="SSF82171">
    <property type="entry name" value="DPP6 N-terminal domain-like"/>
    <property type="match status" value="1"/>
</dbReference>
<feature type="domain" description="Hydrazine synthase alpha subunit middle" evidence="3">
    <location>
        <begin position="624"/>
        <end position="675"/>
    </location>
</feature>
<feature type="region of interest" description="Disordered" evidence="1">
    <location>
        <begin position="839"/>
        <end position="863"/>
    </location>
</feature>
<accession>A0A8E6B4V4</accession>
<dbReference type="RefSeq" id="WP_213495363.1">
    <property type="nucleotide sequence ID" value="NZ_CP074694.1"/>
</dbReference>
<sequence>MMRFCLPLVFLIFSLGGLFSQPADEPLFLGKLNITPPSLREDKSVRYDFDIVYVRMPRKGDSTPTVWPEIDHPLLMEPGADLMLLHPDGQEELLVQGGLDGAIMDPVVSLDGKSVYYVHLRGLKGTNQFTQPPFGGSDIYKLDLASGKKTLLTEQKYEPNTGATAWGRLYRNEDNGRTYFNHGVFNTGPCPLPGGKLAFVSSRYGFQAPKHSSPCLQLFVMDEDTGETECIGFLNAGMALHPVVLRDGRIMFSSFESQGLRNNLLWGIWGIHPDGTNWEPIVSAFDPVNAPNLFHFQAQLSDGSLVIEEYYNHNNAGFGSLLKLPTSNPEGYPPFGPGHMEDPRNPPLRFGRYDNGKGLYYKLPFSPHGVESFTRFASNAEGPAGPSDLKDPQSIAVGKFTHPAPAPENNLLVVWSPGPVNTHLVQRNPVVDAGIYMILGGKPIDEPGQMRLIKNDPRYNEIFPKAVVPYERIYGIKEPKTLPRYRNDGSLSTYLPAGTPFGLIGTSSLYKRESYPNGYVAAGTVTAGFKGEDKSGYAGLDPFNTAENGASLNWFNQGAEAGKYSNDDIHAIRILLMEPTTDRRKGGPKAGRLFRNHANERLRILGEIPVRKFDKDGKEPLDTDGNPDTSFLARIPADTAFTFQTLDKNGMVLNMSQTWHQLRPGEIRHDCGGCHAHSQKPTEFAKTKAAQKDYVPFDLVEKFPMITTAEQDQSHQQWDKDRQTGIRYEKSVRDVEYFRDIKPIFEKSCVACHTEKSGEAAAKLVLDDNRPYPIRHDHPVPSTYFRLAMDKEAKFGYKPLIGSWRQTNASRYIREFQSRRSLLVWKVFGRRLDGWTNEDFPTETKPGDPSTLTFHGQSLPPTRENLNKADLDYTGSIMPPPEAVAGTYKTPDGKTIQVEPLTEEDKRNIARWIDLGCPLDIDYHPARTSGGFGWFCDDQRPVVTVTSPQPGVNKEFNRILIGLWDVNSGLDQDSWTVKADFEVNGQKPGSDLSSLFKKRETGIWELQLSSAPAIIERGEIIVTIRDNQGNTTRVDRIFSHRKE</sequence>
<evidence type="ECO:0000313" key="4">
    <source>
        <dbReference type="EMBL" id="QVL31469.1"/>
    </source>
</evidence>
<dbReference type="EMBL" id="CP074694">
    <property type="protein sequence ID" value="QVL31469.1"/>
    <property type="molecule type" value="Genomic_DNA"/>
</dbReference>
<keyword evidence="5" id="KW-1185">Reference proteome</keyword>
<dbReference type="KEGG" id="tsph:KIH39_21875"/>
<dbReference type="InterPro" id="IPR011042">
    <property type="entry name" value="6-blade_b-propeller_TolB-like"/>
</dbReference>
<organism evidence="4 5">
    <name type="scientific">Telmatocola sphagniphila</name>
    <dbReference type="NCBI Taxonomy" id="1123043"/>
    <lineage>
        <taxon>Bacteria</taxon>
        <taxon>Pseudomonadati</taxon>
        <taxon>Planctomycetota</taxon>
        <taxon>Planctomycetia</taxon>
        <taxon>Gemmatales</taxon>
        <taxon>Gemmataceae</taxon>
    </lineage>
</organism>
<evidence type="ECO:0000256" key="2">
    <source>
        <dbReference type="SAM" id="SignalP"/>
    </source>
</evidence>
<feature type="signal peptide" evidence="2">
    <location>
        <begin position="1"/>
        <end position="23"/>
    </location>
</feature>
<proteinExistence type="predicted"/>
<dbReference type="Gene3D" id="2.120.10.30">
    <property type="entry name" value="TolB, C-terminal domain"/>
    <property type="match status" value="1"/>
</dbReference>
<name>A0A8E6B4V4_9BACT</name>
<dbReference type="Pfam" id="PF18582">
    <property type="entry name" value="HZS_alpha"/>
    <property type="match status" value="1"/>
</dbReference>
<evidence type="ECO:0000313" key="5">
    <source>
        <dbReference type="Proteomes" id="UP000676194"/>
    </source>
</evidence>
<dbReference type="Proteomes" id="UP000676194">
    <property type="component" value="Chromosome"/>
</dbReference>
<feature type="chain" id="PRO_5034297520" description="Hydrazine synthase alpha subunit middle domain-containing protein" evidence="2">
    <location>
        <begin position="24"/>
        <end position="1043"/>
    </location>
</feature>
<evidence type="ECO:0000256" key="1">
    <source>
        <dbReference type="SAM" id="MobiDB-lite"/>
    </source>
</evidence>
<evidence type="ECO:0000259" key="3">
    <source>
        <dbReference type="Pfam" id="PF18582"/>
    </source>
</evidence>
<keyword evidence="2" id="KW-0732">Signal</keyword>
<dbReference type="InterPro" id="IPR040698">
    <property type="entry name" value="HZS_alpha_mid"/>
</dbReference>